<reference evidence="1 2" key="1">
    <citation type="submission" date="2020-08" db="EMBL/GenBank/DDBJ databases">
        <title>Sequencing the genomes of 1000 actinobacteria strains.</title>
        <authorList>
            <person name="Klenk H.-P."/>
        </authorList>
    </citation>
    <scope>NUCLEOTIDE SEQUENCE [LARGE SCALE GENOMIC DNA]</scope>
    <source>
        <strain evidence="1 2">DSM 23889</strain>
    </source>
</reference>
<name>A0A840X7F3_9MICO</name>
<dbReference type="Proteomes" id="UP000552883">
    <property type="component" value="Unassembled WGS sequence"/>
</dbReference>
<dbReference type="EMBL" id="JACHBS010000001">
    <property type="protein sequence ID" value="MBB5618171.1"/>
    <property type="molecule type" value="Genomic_DNA"/>
</dbReference>
<protein>
    <recommendedName>
        <fullName evidence="3">Apea-like HEPN domain-containing protein</fullName>
    </recommendedName>
</protein>
<evidence type="ECO:0000313" key="1">
    <source>
        <dbReference type="EMBL" id="MBB5618171.1"/>
    </source>
</evidence>
<dbReference type="RefSeq" id="WP_153982080.1">
    <property type="nucleotide sequence ID" value="NZ_BAAANZ010000004.1"/>
</dbReference>
<comment type="caution">
    <text evidence="1">The sequence shown here is derived from an EMBL/GenBank/DDBJ whole genome shotgun (WGS) entry which is preliminary data.</text>
</comment>
<keyword evidence="2" id="KW-1185">Reference proteome</keyword>
<accession>A0A840X7F3</accession>
<evidence type="ECO:0008006" key="3">
    <source>
        <dbReference type="Google" id="ProtNLM"/>
    </source>
</evidence>
<proteinExistence type="predicted"/>
<organism evidence="1 2">
    <name type="scientific">Microcella frigidaquae</name>
    <dbReference type="NCBI Taxonomy" id="424758"/>
    <lineage>
        <taxon>Bacteria</taxon>
        <taxon>Bacillati</taxon>
        <taxon>Actinomycetota</taxon>
        <taxon>Actinomycetes</taxon>
        <taxon>Micrococcales</taxon>
        <taxon>Microbacteriaceae</taxon>
        <taxon>Microcella</taxon>
    </lineage>
</organism>
<dbReference type="OrthoDB" id="5116314at2"/>
<gene>
    <name evidence="1" type="ORF">BJ959_001667</name>
</gene>
<sequence length="529" mass="59042">MSEVLTLLPERLLEQIEPWTPWDRRAWEPGTVLTLRELSEAIAWVPEGVLSSGSVDWFRQETRSRIGQDSGLAAGAVRQQLDEILRSPIRAESQAHRRFDELIRFLSKSYLENWREQCAMNPDLVNLERASRHISSHVIDTGYSPDWLRKKTQQLIRDKASALDILDEYIELTRQKPKLFDGFVLVHNAPDLQLLVKQENWVSHAETKHRLENAGVEVSELNFVGSLWFKVPALDERSAAEEVEERLQRVVVRSSFRRGSGRIEFGSNFYTRQGPMRFSQARRGIEMPNLTQAVYAPPSDDAIAAALDDALQLASPILSARSTSAVAGAWAAIESLLVTGHDSSDRLIGRAIAADRASTVVTASWPRAELTRLAYRVLGNSSTNPALKGELEVTKSAKLLLANTVLTWIERGTPFHFKDARDRCAELRMQALVRNPYAVLGRVKRYTTSSFRRLYRQRNMILHGGSVRPIGVGATLRTAGPLLGVVIDRLTQAHAQSGFRPLQAVAHAEVAIASTRDGTSSYLSTLSGP</sequence>
<evidence type="ECO:0000313" key="2">
    <source>
        <dbReference type="Proteomes" id="UP000552883"/>
    </source>
</evidence>
<dbReference type="AlphaFoldDB" id="A0A840X7F3"/>